<feature type="domain" description="Glutamine amidotransferase" evidence="11">
    <location>
        <begin position="197"/>
        <end position="232"/>
    </location>
</feature>
<dbReference type="PRINTS" id="PR00099">
    <property type="entry name" value="CPSGATASE"/>
</dbReference>
<dbReference type="EC" id="2.6.1.85" evidence="4"/>
<dbReference type="CDD" id="cd01743">
    <property type="entry name" value="GATase1_Anthranilate_Synthase"/>
    <property type="match status" value="1"/>
</dbReference>
<dbReference type="Gene3D" id="3.40.50.880">
    <property type="match status" value="1"/>
</dbReference>
<dbReference type="Pfam" id="PF04715">
    <property type="entry name" value="Anth_synt_I_N"/>
    <property type="match status" value="1"/>
</dbReference>
<sequence>MAQQKTILFIDAYDSFAENIAALLRQQLCVQVTLIRIDCDIPTQYEQGYQEYFASFDGIVLGPGPGNPSNELDVGLFNCVWEYAPMLNIPVLGICLGFQSLCAQYGLPIVRMGLPCHGHAKDVLHTGTDIFANSKHVVATNYNSLGVRVKDFKLDTTRSRRTSTGSLESFVSLQSLQSADSIFCTPTGSKAHVRPADSLDLLAWDKDEWVMAVKHKDHHFHGVQFHPESCKSNSACVELLKEWWASAVEHNGTHGRPTSTPRQVETSNTPDNVCSDHSESEIGSDDSEWIPSTGAPRTFGAIDDDLKDISGSAQRLLDLLRGLVSRNNGTIVSANVRFDPERQDLADIWRHRSPETPLVMLESTKRGRYSIYSCNDSSNFRIEYINGECSVYEGLETMASESVAIDRAEMVRLLEIFMCSQHINDDGSTLPFRGGLVGFLSYEFGIDSLDLDARYTEGERRIPDLSLLWVDRSIVVDNETKRAYIQSIRGRSTRRGFNDADWVAEMSDNLETTEPTTIPITTRPSDIVELHGVLSSSTFSMPDHDQYIAQIRDCQAELLAGNSYELCLTTEATVISPKAQPDVIPDYSFLLYQNIQRHNPVPFAAYIRLNKTTILSSSPEQFLSWSRAGTIDMVPMKGTVKRTPDMTLEKATEILSSAKESAENLMIADLIRHDLYNVVGRDALVEVVRLCDVVTTETVFSLVSHIRAYVPLPSEIPRSSSESIKEMIKYGIRALTTALPPGSMTGAPKKRSCEILHHLEQRRRGVYSGAIGYMDVTGNGAWSVCIRTAFSHADEDIPAPDEGRSAMQKWHIGAGGAITVLSDEEQEWEEMMTKLESVQKGFKRHGNLVILQQLIDQYRNALARGGGFIDRDYAEETVESLERALAECTL</sequence>
<dbReference type="Proteomes" id="UP000053342">
    <property type="component" value="Unassembled WGS sequence"/>
</dbReference>
<dbReference type="SUPFAM" id="SSF56322">
    <property type="entry name" value="ADC synthase"/>
    <property type="match status" value="1"/>
</dbReference>
<dbReference type="HOGENOM" id="CLU_006493_0_0_1"/>
<dbReference type="PANTHER" id="PTHR11236:SF18">
    <property type="entry name" value="AMINODEOXYCHORISMATE SYNTHASE"/>
    <property type="match status" value="1"/>
</dbReference>
<reference evidence="14 15" key="1">
    <citation type="submission" date="2015-01" db="EMBL/GenBank/DDBJ databases">
        <title>The Genome Sequence of Exophiala oligosperma CBS72588.</title>
        <authorList>
            <consortium name="The Broad Institute Genomics Platform"/>
            <person name="Cuomo C."/>
            <person name="de Hoog S."/>
            <person name="Gorbushina A."/>
            <person name="Stielow B."/>
            <person name="Teixiera M."/>
            <person name="Abouelleil A."/>
            <person name="Chapman S.B."/>
            <person name="Priest M."/>
            <person name="Young S.K."/>
            <person name="Wortman J."/>
            <person name="Nusbaum C."/>
            <person name="Birren B."/>
        </authorList>
    </citation>
    <scope>NUCLEOTIDE SEQUENCE [LARGE SCALE GENOMIC DNA]</scope>
    <source>
        <strain evidence="14 15">CBS 72588</strain>
    </source>
</reference>
<dbReference type="GO" id="GO:0005737">
    <property type="term" value="C:cytoplasm"/>
    <property type="evidence" value="ECO:0007669"/>
    <property type="project" value="TreeGrafter"/>
</dbReference>
<name>A0A0D2BMC2_9EURO</name>
<evidence type="ECO:0000256" key="4">
    <source>
        <dbReference type="ARBA" id="ARBA00013139"/>
    </source>
</evidence>
<dbReference type="SUPFAM" id="SSF52317">
    <property type="entry name" value="Class I glutamine amidotransferase-like"/>
    <property type="match status" value="1"/>
</dbReference>
<dbReference type="RefSeq" id="XP_016258763.1">
    <property type="nucleotide sequence ID" value="XM_016410956.1"/>
</dbReference>
<dbReference type="GO" id="GO:0008153">
    <property type="term" value="P:4-aminobenzoate biosynthetic process"/>
    <property type="evidence" value="ECO:0007669"/>
    <property type="project" value="TreeGrafter"/>
</dbReference>
<dbReference type="InterPro" id="IPR019999">
    <property type="entry name" value="Anth_synth_I-like"/>
</dbReference>
<dbReference type="InterPro" id="IPR029062">
    <property type="entry name" value="Class_I_gatase-like"/>
</dbReference>
<dbReference type="Pfam" id="PF00117">
    <property type="entry name" value="GATase"/>
    <property type="match status" value="2"/>
</dbReference>
<dbReference type="STRING" id="215243.A0A0D2BMC2"/>
<dbReference type="GO" id="GO:0000162">
    <property type="term" value="P:L-tryptophan biosynthetic process"/>
    <property type="evidence" value="ECO:0007669"/>
    <property type="project" value="TreeGrafter"/>
</dbReference>
<feature type="domain" description="Anthranilate synthase component I N-terminal" evidence="13">
    <location>
        <begin position="357"/>
        <end position="485"/>
    </location>
</feature>
<dbReference type="AlphaFoldDB" id="A0A0D2BMC2"/>
<comment type="catalytic activity">
    <reaction evidence="1">
        <text>chorismate + L-glutamine = 4-amino-4-deoxychorismate + L-glutamate</text>
        <dbReference type="Rhea" id="RHEA:11672"/>
        <dbReference type="ChEBI" id="CHEBI:29748"/>
        <dbReference type="ChEBI" id="CHEBI:29985"/>
        <dbReference type="ChEBI" id="CHEBI:58359"/>
        <dbReference type="ChEBI" id="CHEBI:58406"/>
        <dbReference type="EC" id="2.6.1.85"/>
    </reaction>
</comment>
<feature type="compositionally biased region" description="Polar residues" evidence="10">
    <location>
        <begin position="256"/>
        <end position="272"/>
    </location>
</feature>
<dbReference type="GO" id="GO:0046656">
    <property type="term" value="P:folic acid biosynthetic process"/>
    <property type="evidence" value="ECO:0007669"/>
    <property type="project" value="UniProtKB-KW"/>
</dbReference>
<dbReference type="InterPro" id="IPR017926">
    <property type="entry name" value="GATASE"/>
</dbReference>
<dbReference type="GeneID" id="27361577"/>
<evidence type="ECO:0000256" key="7">
    <source>
        <dbReference type="ARBA" id="ARBA00022962"/>
    </source>
</evidence>
<accession>A0A0D2BMC2</accession>
<keyword evidence="15" id="KW-1185">Reference proteome</keyword>
<proteinExistence type="inferred from homology"/>
<evidence type="ECO:0000259" key="13">
    <source>
        <dbReference type="Pfam" id="PF04715"/>
    </source>
</evidence>
<dbReference type="Gene3D" id="3.60.120.10">
    <property type="entry name" value="Anthranilate synthase"/>
    <property type="match status" value="1"/>
</dbReference>
<dbReference type="EMBL" id="KN847341">
    <property type="protein sequence ID" value="KIW38547.1"/>
    <property type="molecule type" value="Genomic_DNA"/>
</dbReference>
<feature type="region of interest" description="Disordered" evidence="10">
    <location>
        <begin position="251"/>
        <end position="294"/>
    </location>
</feature>
<evidence type="ECO:0000313" key="15">
    <source>
        <dbReference type="Proteomes" id="UP000053342"/>
    </source>
</evidence>
<dbReference type="InterPro" id="IPR006221">
    <property type="entry name" value="TrpG/PapA_dom"/>
</dbReference>
<comment type="similarity">
    <text evidence="3">In the C-terminal section; belongs to the anthranilate synthase component I family.</text>
</comment>
<keyword evidence="7" id="KW-0315">Glutamine amidotransferase</keyword>
<evidence type="ECO:0000256" key="1">
    <source>
        <dbReference type="ARBA" id="ARBA00001000"/>
    </source>
</evidence>
<evidence type="ECO:0000256" key="2">
    <source>
        <dbReference type="ARBA" id="ARBA00005009"/>
    </source>
</evidence>
<protein>
    <recommendedName>
        <fullName evidence="4">aminodeoxychorismate synthase</fullName>
        <ecNumber evidence="4">2.6.1.85</ecNumber>
    </recommendedName>
    <alternativeName>
        <fullName evidence="8">Para-aminobenzoate synthase</fullName>
    </alternativeName>
    <alternativeName>
        <fullName evidence="9">p-aminobenzoic acid synthase</fullName>
    </alternativeName>
</protein>
<dbReference type="UniPathway" id="UPA00077">
    <property type="reaction ID" value="UER00149"/>
</dbReference>
<dbReference type="OrthoDB" id="64220at2759"/>
<evidence type="ECO:0000256" key="3">
    <source>
        <dbReference type="ARBA" id="ARBA00005970"/>
    </source>
</evidence>
<dbReference type="Pfam" id="PF00425">
    <property type="entry name" value="Chorismate_bind"/>
    <property type="match status" value="1"/>
</dbReference>
<evidence type="ECO:0000256" key="9">
    <source>
        <dbReference type="ARBA" id="ARBA00031904"/>
    </source>
</evidence>
<gene>
    <name evidence="14" type="ORF">PV06_09503</name>
</gene>
<evidence type="ECO:0000256" key="5">
    <source>
        <dbReference type="ARBA" id="ARBA00022679"/>
    </source>
</evidence>
<dbReference type="PRINTS" id="PR00096">
    <property type="entry name" value="GATASE"/>
</dbReference>
<dbReference type="GO" id="GO:0046654">
    <property type="term" value="P:tetrahydrofolate biosynthetic process"/>
    <property type="evidence" value="ECO:0007669"/>
    <property type="project" value="UniProtKB-UniPathway"/>
</dbReference>
<evidence type="ECO:0000256" key="8">
    <source>
        <dbReference type="ARBA" id="ARBA00031329"/>
    </source>
</evidence>
<dbReference type="VEuPathDB" id="FungiDB:PV06_09503"/>
<evidence type="ECO:0000259" key="12">
    <source>
        <dbReference type="Pfam" id="PF00425"/>
    </source>
</evidence>
<evidence type="ECO:0000259" key="11">
    <source>
        <dbReference type="Pfam" id="PF00117"/>
    </source>
</evidence>
<evidence type="ECO:0000256" key="6">
    <source>
        <dbReference type="ARBA" id="ARBA00022909"/>
    </source>
</evidence>
<dbReference type="InterPro" id="IPR005801">
    <property type="entry name" value="ADC_synthase"/>
</dbReference>
<dbReference type="GO" id="GO:0046820">
    <property type="term" value="F:4-amino-4-deoxychorismate synthase activity"/>
    <property type="evidence" value="ECO:0007669"/>
    <property type="project" value="UniProtKB-EC"/>
</dbReference>
<dbReference type="PROSITE" id="PS51273">
    <property type="entry name" value="GATASE_TYPE_1"/>
    <property type="match status" value="1"/>
</dbReference>
<dbReference type="InterPro" id="IPR006805">
    <property type="entry name" value="Anth_synth_I_N"/>
</dbReference>
<organism evidence="14 15">
    <name type="scientific">Exophiala oligosperma</name>
    <dbReference type="NCBI Taxonomy" id="215243"/>
    <lineage>
        <taxon>Eukaryota</taxon>
        <taxon>Fungi</taxon>
        <taxon>Dikarya</taxon>
        <taxon>Ascomycota</taxon>
        <taxon>Pezizomycotina</taxon>
        <taxon>Eurotiomycetes</taxon>
        <taxon>Chaetothyriomycetidae</taxon>
        <taxon>Chaetothyriales</taxon>
        <taxon>Herpotrichiellaceae</taxon>
        <taxon>Exophiala</taxon>
    </lineage>
</organism>
<keyword evidence="6" id="KW-0289">Folate biosynthesis</keyword>
<feature type="domain" description="Chorismate-utilising enzyme C-terminal" evidence="12">
    <location>
        <begin position="544"/>
        <end position="834"/>
    </location>
</feature>
<dbReference type="InterPro" id="IPR015890">
    <property type="entry name" value="Chorismate_C"/>
</dbReference>
<comment type="pathway">
    <text evidence="2">Cofactor biosynthesis; tetrahydrofolate biosynthesis; 4-aminobenzoate from chorismate: step 1/2.</text>
</comment>
<evidence type="ECO:0000313" key="14">
    <source>
        <dbReference type="EMBL" id="KIW38547.1"/>
    </source>
</evidence>
<dbReference type="PANTHER" id="PTHR11236">
    <property type="entry name" value="AMINOBENZOATE/ANTHRANILATE SYNTHASE"/>
    <property type="match status" value="1"/>
</dbReference>
<keyword evidence="5" id="KW-0808">Transferase</keyword>
<feature type="domain" description="Glutamine amidotransferase" evidence="11">
    <location>
        <begin position="9"/>
        <end position="149"/>
    </location>
</feature>
<evidence type="ECO:0000256" key="10">
    <source>
        <dbReference type="SAM" id="MobiDB-lite"/>
    </source>
</evidence>
<dbReference type="PRINTS" id="PR00097">
    <property type="entry name" value="ANTSNTHASEII"/>
</dbReference>